<keyword evidence="1" id="KW-0378">Hydrolase</keyword>
<evidence type="ECO:0000259" key="4">
    <source>
        <dbReference type="Pfam" id="PF00561"/>
    </source>
</evidence>
<proteinExistence type="inferred from homology"/>
<protein>
    <recommendedName>
        <fullName evidence="4">AB hydrolase-1 domain-containing protein</fullName>
    </recommendedName>
</protein>
<reference evidence="6" key="1">
    <citation type="submission" date="2018-02" db="EMBL/GenBank/DDBJ databases">
        <authorList>
            <person name="Holder M.E."/>
            <person name="Ajami N.J."/>
            <person name="Petrosino J.F."/>
        </authorList>
    </citation>
    <scope>NUCLEOTIDE SEQUENCE [LARGE SCALE GENOMIC DNA]</scope>
    <source>
        <strain evidence="6">CCUG 47711</strain>
    </source>
</reference>
<sequence>MFWLEVIGFLLLIILAFVAVLYLLAFILYKLAFKRFDISPNEEKYYDAIIKNYKSEKFKVESNGNTLQGYIYNKLDENAERKQGLVIFAHGLWATHKSYINEILYLVETGWEVLTYDATGCGDSTGRSTVGLVESALDLKSILEYVESQERFNNTDIALVGHSWGGYAVASSMKFSDRIKAVASISGYAYPAKMLVEIISKEMGSLAYLLYPFVYFENYRHFKEWHRLNAVDTINSTNTPIIILHGENDNIISIKGASIYAYKDRIKRNKVYFVKWREAGHIGILGKTDVEGDLMAYAREAVRTNLHNRVEELISGRLDENANNKTNDDIIEVDQKPYSKDVSDMYKNINEDLMIIVDKFLDIYLTGQNNEENLNEVEESNEEDREV</sequence>
<evidence type="ECO:0000256" key="1">
    <source>
        <dbReference type="ARBA" id="ARBA00022801"/>
    </source>
</evidence>
<feature type="domain" description="AB hydrolase-1" evidence="4">
    <location>
        <begin position="85"/>
        <end position="189"/>
    </location>
</feature>
<evidence type="ECO:0000313" key="5">
    <source>
        <dbReference type="EMBL" id="AVM42535.1"/>
    </source>
</evidence>
<dbReference type="SUPFAM" id="SSF53474">
    <property type="entry name" value="alpha/beta-Hydrolases"/>
    <property type="match status" value="1"/>
</dbReference>
<dbReference type="Gene3D" id="3.40.50.1820">
    <property type="entry name" value="alpha/beta hydrolase"/>
    <property type="match status" value="1"/>
</dbReference>
<dbReference type="InterPro" id="IPR029058">
    <property type="entry name" value="AB_hydrolase_fold"/>
</dbReference>
<keyword evidence="3" id="KW-0812">Transmembrane</keyword>
<keyword evidence="3" id="KW-1133">Transmembrane helix</keyword>
<dbReference type="InterPro" id="IPR050261">
    <property type="entry name" value="FrsA_esterase"/>
</dbReference>
<dbReference type="Proteomes" id="UP000237947">
    <property type="component" value="Chromosome"/>
</dbReference>
<evidence type="ECO:0000256" key="3">
    <source>
        <dbReference type="SAM" id="Phobius"/>
    </source>
</evidence>
<dbReference type="InterPro" id="IPR000073">
    <property type="entry name" value="AB_hydrolase_1"/>
</dbReference>
<dbReference type="KEGG" id="fsa:C5Q98_04570"/>
<accession>A0A2S0KNC1</accession>
<keyword evidence="6" id="KW-1185">Reference proteome</keyword>
<dbReference type="RefSeq" id="WP_106012491.1">
    <property type="nucleotide sequence ID" value="NZ_CP027226.1"/>
</dbReference>
<dbReference type="PANTHER" id="PTHR22946">
    <property type="entry name" value="DIENELACTONE HYDROLASE DOMAIN-CONTAINING PROTEIN-RELATED"/>
    <property type="match status" value="1"/>
</dbReference>
<evidence type="ECO:0000256" key="2">
    <source>
        <dbReference type="ARBA" id="ARBA00038115"/>
    </source>
</evidence>
<dbReference type="AlphaFoldDB" id="A0A2S0KNC1"/>
<dbReference type="GO" id="GO:0052689">
    <property type="term" value="F:carboxylic ester hydrolase activity"/>
    <property type="evidence" value="ECO:0007669"/>
    <property type="project" value="UniProtKB-ARBA"/>
</dbReference>
<keyword evidence="3" id="KW-0472">Membrane</keyword>
<comment type="similarity">
    <text evidence="2">Belongs to the AB hydrolase superfamily. FUS2 hydrolase family.</text>
</comment>
<dbReference type="EMBL" id="CP027226">
    <property type="protein sequence ID" value="AVM42535.1"/>
    <property type="molecule type" value="Genomic_DNA"/>
</dbReference>
<feature type="transmembrane region" description="Helical" evidence="3">
    <location>
        <begin position="6"/>
        <end position="29"/>
    </location>
</feature>
<dbReference type="Pfam" id="PF00561">
    <property type="entry name" value="Abhydrolase_1"/>
    <property type="match status" value="1"/>
</dbReference>
<dbReference type="OrthoDB" id="9806902at2"/>
<organism evidence="5 6">
    <name type="scientific">Fastidiosipila sanguinis</name>
    <dbReference type="NCBI Taxonomy" id="236753"/>
    <lineage>
        <taxon>Bacteria</taxon>
        <taxon>Bacillati</taxon>
        <taxon>Bacillota</taxon>
        <taxon>Clostridia</taxon>
        <taxon>Eubacteriales</taxon>
        <taxon>Oscillospiraceae</taxon>
        <taxon>Fastidiosipila</taxon>
    </lineage>
</organism>
<evidence type="ECO:0000313" key="6">
    <source>
        <dbReference type="Proteomes" id="UP000237947"/>
    </source>
</evidence>
<name>A0A2S0KNC1_9FIRM</name>
<gene>
    <name evidence="5" type="ORF">C5Q98_04570</name>
</gene>
<dbReference type="PANTHER" id="PTHR22946:SF9">
    <property type="entry name" value="POLYKETIDE TRANSFERASE AF380"/>
    <property type="match status" value="1"/>
</dbReference>